<dbReference type="GO" id="GO:0000976">
    <property type="term" value="F:transcription cis-regulatory region binding"/>
    <property type="evidence" value="ECO:0007669"/>
    <property type="project" value="TreeGrafter"/>
</dbReference>
<evidence type="ECO:0000259" key="4">
    <source>
        <dbReference type="PROSITE" id="PS50932"/>
    </source>
</evidence>
<dbReference type="PROSITE" id="PS00356">
    <property type="entry name" value="HTH_LACI_1"/>
    <property type="match status" value="1"/>
</dbReference>
<accession>A0A6G7Y7F8</accession>
<keyword evidence="1" id="KW-0805">Transcription regulation</keyword>
<dbReference type="SUPFAM" id="SSF53822">
    <property type="entry name" value="Periplasmic binding protein-like I"/>
    <property type="match status" value="1"/>
</dbReference>
<dbReference type="GO" id="GO:0003700">
    <property type="term" value="F:DNA-binding transcription factor activity"/>
    <property type="evidence" value="ECO:0007669"/>
    <property type="project" value="TreeGrafter"/>
</dbReference>
<dbReference type="Pfam" id="PF00356">
    <property type="entry name" value="LacI"/>
    <property type="match status" value="1"/>
</dbReference>
<dbReference type="InterPro" id="IPR046335">
    <property type="entry name" value="LacI/GalR-like_sensor"/>
</dbReference>
<dbReference type="PANTHER" id="PTHR30146:SF153">
    <property type="entry name" value="LACTOSE OPERON REPRESSOR"/>
    <property type="match status" value="1"/>
</dbReference>
<dbReference type="PRINTS" id="PR00036">
    <property type="entry name" value="HTHLACI"/>
</dbReference>
<dbReference type="EMBL" id="CP049865">
    <property type="protein sequence ID" value="QIK72720.1"/>
    <property type="molecule type" value="Genomic_DNA"/>
</dbReference>
<dbReference type="SMART" id="SM00354">
    <property type="entry name" value="HTH_LACI"/>
    <property type="match status" value="1"/>
</dbReference>
<reference evidence="5 6" key="1">
    <citation type="submission" date="2020-03" db="EMBL/GenBank/DDBJ databases">
        <title>Propioniciclava sp. nov., isolated from Hydrophilus acuminatus.</title>
        <authorList>
            <person name="Hyun D.-W."/>
            <person name="Bae J.-W."/>
        </authorList>
    </citation>
    <scope>NUCLEOTIDE SEQUENCE [LARGE SCALE GENOMIC DNA]</scope>
    <source>
        <strain evidence="5 6">HDW11</strain>
    </source>
</reference>
<dbReference type="Gene3D" id="1.10.260.40">
    <property type="entry name" value="lambda repressor-like DNA-binding domains"/>
    <property type="match status" value="1"/>
</dbReference>
<dbReference type="KEGG" id="prv:G7070_11095"/>
<evidence type="ECO:0000256" key="2">
    <source>
        <dbReference type="ARBA" id="ARBA00023125"/>
    </source>
</evidence>
<dbReference type="PANTHER" id="PTHR30146">
    <property type="entry name" value="LACI-RELATED TRANSCRIPTIONAL REPRESSOR"/>
    <property type="match status" value="1"/>
</dbReference>
<organism evidence="5 6">
    <name type="scientific">Propioniciclava coleopterorum</name>
    <dbReference type="NCBI Taxonomy" id="2714937"/>
    <lineage>
        <taxon>Bacteria</taxon>
        <taxon>Bacillati</taxon>
        <taxon>Actinomycetota</taxon>
        <taxon>Actinomycetes</taxon>
        <taxon>Propionibacteriales</taxon>
        <taxon>Propionibacteriaceae</taxon>
        <taxon>Propioniciclava</taxon>
    </lineage>
</organism>
<dbReference type="InterPro" id="IPR010982">
    <property type="entry name" value="Lambda_DNA-bd_dom_sf"/>
</dbReference>
<evidence type="ECO:0000313" key="5">
    <source>
        <dbReference type="EMBL" id="QIK72720.1"/>
    </source>
</evidence>
<dbReference type="CDD" id="cd01392">
    <property type="entry name" value="HTH_LacI"/>
    <property type="match status" value="1"/>
</dbReference>
<gene>
    <name evidence="5" type="ORF">G7070_11095</name>
</gene>
<keyword evidence="2" id="KW-0238">DNA-binding</keyword>
<dbReference type="AlphaFoldDB" id="A0A6G7Y7F8"/>
<keyword evidence="6" id="KW-1185">Reference proteome</keyword>
<dbReference type="RefSeq" id="WP_166233793.1">
    <property type="nucleotide sequence ID" value="NZ_CP049865.1"/>
</dbReference>
<dbReference type="Gene3D" id="3.40.50.2300">
    <property type="match status" value="2"/>
</dbReference>
<dbReference type="InterPro" id="IPR028082">
    <property type="entry name" value="Peripla_BP_I"/>
</dbReference>
<protein>
    <submittedName>
        <fullName evidence="5">LacI family transcriptional regulator</fullName>
    </submittedName>
</protein>
<evidence type="ECO:0000256" key="1">
    <source>
        <dbReference type="ARBA" id="ARBA00023015"/>
    </source>
</evidence>
<dbReference type="InterPro" id="IPR000843">
    <property type="entry name" value="HTH_LacI"/>
</dbReference>
<dbReference type="SUPFAM" id="SSF47413">
    <property type="entry name" value="lambda repressor-like DNA-binding domains"/>
    <property type="match status" value="1"/>
</dbReference>
<sequence>MSSSRPTIRDVADRAGVSVATISKVMNGRDGVAEDTRQRVKNVVDELGYVSRIGAQSLRAMRTGVIGVLVSGFEPYATEVLKGVAQGALHVPAVEIMAWSGTVGDAPPPTGWESRLLLRLGGSLIDGAIVIAPSLIDDPLLDLPLVMVDPHQGGERYPSVRVDDRDGARQAVDHLVELGHRRIGYLGGRADLESARERRAGYREAMSAHGLSTDGLMTEGDYTWNGAVGPATRLLHLPERPTAIFASNDMSALCVIEIAHAMGLEVPRDLSVIGFDDIPDANRAAHPLTTVAQPLTEIGVQAIAMLSDLLRGRTPEHQHLRLEAHLRTRGTTAAPA</sequence>
<evidence type="ECO:0000313" key="6">
    <source>
        <dbReference type="Proteomes" id="UP000501058"/>
    </source>
</evidence>
<dbReference type="Proteomes" id="UP000501058">
    <property type="component" value="Chromosome"/>
</dbReference>
<evidence type="ECO:0000256" key="3">
    <source>
        <dbReference type="ARBA" id="ARBA00023163"/>
    </source>
</evidence>
<dbReference type="PROSITE" id="PS50932">
    <property type="entry name" value="HTH_LACI_2"/>
    <property type="match status" value="1"/>
</dbReference>
<keyword evidence="3" id="KW-0804">Transcription</keyword>
<dbReference type="CDD" id="cd06267">
    <property type="entry name" value="PBP1_LacI_sugar_binding-like"/>
    <property type="match status" value="1"/>
</dbReference>
<proteinExistence type="predicted"/>
<feature type="domain" description="HTH lacI-type" evidence="4">
    <location>
        <begin position="6"/>
        <end position="60"/>
    </location>
</feature>
<name>A0A6G7Y7F8_9ACTN</name>
<dbReference type="Pfam" id="PF13377">
    <property type="entry name" value="Peripla_BP_3"/>
    <property type="match status" value="1"/>
</dbReference>